<comment type="caution">
    <text evidence="2">The sequence shown here is derived from an EMBL/GenBank/DDBJ whole genome shotgun (WGS) entry which is preliminary data.</text>
</comment>
<dbReference type="Proteomes" id="UP000784294">
    <property type="component" value="Unassembled WGS sequence"/>
</dbReference>
<keyword evidence="1" id="KW-0472">Membrane</keyword>
<proteinExistence type="predicted"/>
<organism evidence="2 3">
    <name type="scientific">Protopolystoma xenopodis</name>
    <dbReference type="NCBI Taxonomy" id="117903"/>
    <lineage>
        <taxon>Eukaryota</taxon>
        <taxon>Metazoa</taxon>
        <taxon>Spiralia</taxon>
        <taxon>Lophotrochozoa</taxon>
        <taxon>Platyhelminthes</taxon>
        <taxon>Monogenea</taxon>
        <taxon>Polyopisthocotylea</taxon>
        <taxon>Polystomatidea</taxon>
        <taxon>Polystomatidae</taxon>
        <taxon>Protopolystoma</taxon>
    </lineage>
</organism>
<keyword evidence="3" id="KW-1185">Reference proteome</keyword>
<accession>A0A448X6A4</accession>
<dbReference type="EMBL" id="CAAALY010100727">
    <property type="protein sequence ID" value="VEL29151.1"/>
    <property type="molecule type" value="Genomic_DNA"/>
</dbReference>
<keyword evidence="1" id="KW-0812">Transmembrane</keyword>
<dbReference type="AlphaFoldDB" id="A0A448X6A4"/>
<evidence type="ECO:0000313" key="2">
    <source>
        <dbReference type="EMBL" id="VEL29151.1"/>
    </source>
</evidence>
<sequence>MTVLAVDRTEQDGAGQGIGFPREHRSSNSLLLLLLLIIIIIIIINHHLFLLTSMWRRRGESVASPLAQQPAKRSISYMIAPSVVYGYWRMLRERVSAADIM</sequence>
<feature type="transmembrane region" description="Helical" evidence="1">
    <location>
        <begin position="30"/>
        <end position="51"/>
    </location>
</feature>
<protein>
    <submittedName>
        <fullName evidence="2">Uncharacterized protein</fullName>
    </submittedName>
</protein>
<name>A0A448X6A4_9PLAT</name>
<gene>
    <name evidence="2" type="ORF">PXEA_LOCUS22591</name>
</gene>
<evidence type="ECO:0000313" key="3">
    <source>
        <dbReference type="Proteomes" id="UP000784294"/>
    </source>
</evidence>
<keyword evidence="1" id="KW-1133">Transmembrane helix</keyword>
<evidence type="ECO:0000256" key="1">
    <source>
        <dbReference type="SAM" id="Phobius"/>
    </source>
</evidence>
<reference evidence="2" key="1">
    <citation type="submission" date="2018-11" db="EMBL/GenBank/DDBJ databases">
        <authorList>
            <consortium name="Pathogen Informatics"/>
        </authorList>
    </citation>
    <scope>NUCLEOTIDE SEQUENCE</scope>
</reference>